<organism evidence="2">
    <name type="scientific">uncultured Thermomicrobiales bacterium</name>
    <dbReference type="NCBI Taxonomy" id="1645740"/>
    <lineage>
        <taxon>Bacteria</taxon>
        <taxon>Pseudomonadati</taxon>
        <taxon>Thermomicrobiota</taxon>
        <taxon>Thermomicrobia</taxon>
        <taxon>Thermomicrobiales</taxon>
        <taxon>environmental samples</taxon>
    </lineage>
</organism>
<feature type="non-terminal residue" evidence="2">
    <location>
        <position position="1"/>
    </location>
</feature>
<dbReference type="EMBL" id="CADCWG010000001">
    <property type="protein sequence ID" value="CAA9532631.1"/>
    <property type="molecule type" value="Genomic_DNA"/>
</dbReference>
<accession>A0A6J4TUR6</accession>
<sequence>GGRAGRCRQEAMRRAGGGVLLRDGRGDARDGRCPGGPRTGRWGSTGPV</sequence>
<proteinExistence type="predicted"/>
<reference evidence="2" key="1">
    <citation type="submission" date="2020-02" db="EMBL/GenBank/DDBJ databases">
        <authorList>
            <person name="Meier V. D."/>
        </authorList>
    </citation>
    <scope>NUCLEOTIDE SEQUENCE</scope>
    <source>
        <strain evidence="2">AVDCRST_MAG49</strain>
    </source>
</reference>
<gene>
    <name evidence="2" type="ORF">AVDCRST_MAG49-5</name>
</gene>
<evidence type="ECO:0000313" key="2">
    <source>
        <dbReference type="EMBL" id="CAA9532631.1"/>
    </source>
</evidence>
<feature type="region of interest" description="Disordered" evidence="1">
    <location>
        <begin position="1"/>
        <end position="48"/>
    </location>
</feature>
<dbReference type="AlphaFoldDB" id="A0A6J4TUR6"/>
<name>A0A6J4TUR6_9BACT</name>
<feature type="compositionally biased region" description="Basic and acidic residues" evidence="1">
    <location>
        <begin position="22"/>
        <end position="32"/>
    </location>
</feature>
<evidence type="ECO:0000256" key="1">
    <source>
        <dbReference type="SAM" id="MobiDB-lite"/>
    </source>
</evidence>
<feature type="non-terminal residue" evidence="2">
    <location>
        <position position="48"/>
    </location>
</feature>
<protein>
    <submittedName>
        <fullName evidence="2">Uncharacterized protein</fullName>
    </submittedName>
</protein>